<dbReference type="EMBL" id="JAMYWD010000004">
    <property type="protein sequence ID" value="KAJ4973278.1"/>
    <property type="molecule type" value="Genomic_DNA"/>
</dbReference>
<keyword evidence="1" id="KW-1133">Transmembrane helix</keyword>
<dbReference type="AlphaFoldDB" id="A0A9Q0KMB0"/>
<dbReference type="PANTHER" id="PTHR33782">
    <property type="entry name" value="OS01G0121600 PROTEIN"/>
    <property type="match status" value="1"/>
</dbReference>
<dbReference type="OrthoDB" id="672819at2759"/>
<keyword evidence="3" id="KW-1185">Reference proteome</keyword>
<gene>
    <name evidence="2" type="ORF">NE237_006452</name>
</gene>
<evidence type="ECO:0000256" key="1">
    <source>
        <dbReference type="SAM" id="Phobius"/>
    </source>
</evidence>
<keyword evidence="1" id="KW-0472">Membrane</keyword>
<protein>
    <submittedName>
        <fullName evidence="2">Uncharacterized protein</fullName>
    </submittedName>
</protein>
<organism evidence="2 3">
    <name type="scientific">Protea cynaroides</name>
    <dbReference type="NCBI Taxonomy" id="273540"/>
    <lineage>
        <taxon>Eukaryota</taxon>
        <taxon>Viridiplantae</taxon>
        <taxon>Streptophyta</taxon>
        <taxon>Embryophyta</taxon>
        <taxon>Tracheophyta</taxon>
        <taxon>Spermatophyta</taxon>
        <taxon>Magnoliopsida</taxon>
        <taxon>Proteales</taxon>
        <taxon>Proteaceae</taxon>
        <taxon>Protea</taxon>
    </lineage>
</organism>
<evidence type="ECO:0000313" key="2">
    <source>
        <dbReference type="EMBL" id="KAJ4973278.1"/>
    </source>
</evidence>
<accession>A0A9Q0KMB0</accession>
<comment type="caution">
    <text evidence="2">The sequence shown here is derived from an EMBL/GenBank/DDBJ whole genome shotgun (WGS) entry which is preliminary data.</text>
</comment>
<dbReference type="PANTHER" id="PTHR33782:SF5">
    <property type="entry name" value="MEDIATOR OF RNA POLYMERASE II TRANSCRIPTION SUBUNIT"/>
    <property type="match status" value="1"/>
</dbReference>
<reference evidence="2" key="1">
    <citation type="journal article" date="2023" name="Plant J.">
        <title>The genome of the king protea, Protea cynaroides.</title>
        <authorList>
            <person name="Chang J."/>
            <person name="Duong T.A."/>
            <person name="Schoeman C."/>
            <person name="Ma X."/>
            <person name="Roodt D."/>
            <person name="Barker N."/>
            <person name="Li Z."/>
            <person name="Van de Peer Y."/>
            <person name="Mizrachi E."/>
        </authorList>
    </citation>
    <scope>NUCLEOTIDE SEQUENCE</scope>
    <source>
        <tissue evidence="2">Young leaves</tissue>
    </source>
</reference>
<keyword evidence="1" id="KW-0812">Transmembrane</keyword>
<evidence type="ECO:0000313" key="3">
    <source>
        <dbReference type="Proteomes" id="UP001141806"/>
    </source>
</evidence>
<dbReference type="Proteomes" id="UP001141806">
    <property type="component" value="Unassembled WGS sequence"/>
</dbReference>
<name>A0A9Q0KMB0_9MAGN</name>
<sequence>MESICLRLPLLLQRPSSLIFRRRKKSPMMTVFAAKREAYERDGGGHGVDENMIVLRMRIHDMNMAERKHEPPSDWMEWEKRYYPDYDSDICEAIGLLQTQLMNTRPSLVLCMVALLALSVPVSVVTTAYHLMEILQGIISGIHLN</sequence>
<feature type="transmembrane region" description="Helical" evidence="1">
    <location>
        <begin position="108"/>
        <end position="131"/>
    </location>
</feature>
<proteinExistence type="predicted"/>